<dbReference type="Proteomes" id="UP001154312">
    <property type="component" value="Unassembled WGS sequence"/>
</dbReference>
<proteinExistence type="predicted"/>
<organism evidence="1 2">
    <name type="scientific">Pelotomaculum isophthalicicum JI</name>
    <dbReference type="NCBI Taxonomy" id="947010"/>
    <lineage>
        <taxon>Bacteria</taxon>
        <taxon>Bacillati</taxon>
        <taxon>Bacillota</taxon>
        <taxon>Clostridia</taxon>
        <taxon>Eubacteriales</taxon>
        <taxon>Desulfotomaculaceae</taxon>
        <taxon>Pelotomaculum</taxon>
    </lineage>
</organism>
<evidence type="ECO:0000313" key="1">
    <source>
        <dbReference type="EMBL" id="MDF9409854.1"/>
    </source>
</evidence>
<accession>A0A9X4H7P9</accession>
<evidence type="ECO:0000313" key="2">
    <source>
        <dbReference type="Proteomes" id="UP001154312"/>
    </source>
</evidence>
<dbReference type="AlphaFoldDB" id="A0A9X4H7P9"/>
<sequence>MRLFHYTSEEGFQGIVLNKTLRLTQSTQSNDKKDTIHIHSLINENIEDFYINEDKRTKSD</sequence>
<protein>
    <submittedName>
        <fullName evidence="1">Uncharacterized protein</fullName>
    </submittedName>
</protein>
<dbReference type="EMBL" id="JAKOAV010000046">
    <property type="protein sequence ID" value="MDF9409854.1"/>
    <property type="molecule type" value="Genomic_DNA"/>
</dbReference>
<reference evidence="1" key="1">
    <citation type="submission" date="2022-02" db="EMBL/GenBank/DDBJ databases">
        <authorList>
            <person name="Leng L."/>
        </authorList>
    </citation>
    <scope>NUCLEOTIDE SEQUENCE</scope>
    <source>
        <strain evidence="1">JI</strain>
    </source>
</reference>
<comment type="caution">
    <text evidence="1">The sequence shown here is derived from an EMBL/GenBank/DDBJ whole genome shotgun (WGS) entry which is preliminary data.</text>
</comment>
<gene>
    <name evidence="1" type="ORF">L7E55_16115</name>
</gene>
<keyword evidence="2" id="KW-1185">Reference proteome</keyword>
<dbReference type="RefSeq" id="WP_277445370.1">
    <property type="nucleotide sequence ID" value="NZ_JAKOAV010000046.1"/>
</dbReference>
<name>A0A9X4H7P9_9FIRM</name>